<comment type="subcellular location">
    <subcellularLocation>
        <location evidence="1">Cell membrane</location>
        <topology evidence="1">Multi-pass membrane protein</topology>
    </subcellularLocation>
</comment>
<organism evidence="8">
    <name type="scientific">Citrobacter freundii</name>
    <dbReference type="NCBI Taxonomy" id="546"/>
    <lineage>
        <taxon>Bacteria</taxon>
        <taxon>Pseudomonadati</taxon>
        <taxon>Pseudomonadota</taxon>
        <taxon>Gammaproteobacteria</taxon>
        <taxon>Enterobacterales</taxon>
        <taxon>Enterobacteriaceae</taxon>
        <taxon>Citrobacter</taxon>
        <taxon>Citrobacter freundii complex</taxon>
    </lineage>
</organism>
<feature type="transmembrane region" description="Helical" evidence="7">
    <location>
        <begin position="462"/>
        <end position="482"/>
    </location>
</feature>
<evidence type="ECO:0000256" key="1">
    <source>
        <dbReference type="ARBA" id="ARBA00004651"/>
    </source>
</evidence>
<dbReference type="PANTHER" id="PTHR30509:SF9">
    <property type="entry name" value="MULTIDRUG RESISTANCE PROTEIN MDTO"/>
    <property type="match status" value="1"/>
</dbReference>
<evidence type="ECO:0000313" key="8">
    <source>
        <dbReference type="EMBL" id="HAT3899125.1"/>
    </source>
</evidence>
<protein>
    <submittedName>
        <fullName evidence="8">FUSC family protein</fullName>
    </submittedName>
</protein>
<dbReference type="GO" id="GO:0005886">
    <property type="term" value="C:plasma membrane"/>
    <property type="evidence" value="ECO:0007669"/>
    <property type="project" value="UniProtKB-SubCell"/>
</dbReference>
<feature type="transmembrane region" description="Helical" evidence="7">
    <location>
        <begin position="360"/>
        <end position="380"/>
    </location>
</feature>
<evidence type="ECO:0000256" key="6">
    <source>
        <dbReference type="ARBA" id="ARBA00023136"/>
    </source>
</evidence>
<dbReference type="OrthoDB" id="9807111at2"/>
<proteinExistence type="predicted"/>
<dbReference type="EMBL" id="DACSXJ010000024">
    <property type="protein sequence ID" value="HAT3899125.1"/>
    <property type="molecule type" value="Genomic_DNA"/>
</dbReference>
<feature type="transmembrane region" description="Helical" evidence="7">
    <location>
        <begin position="119"/>
        <end position="137"/>
    </location>
</feature>
<feature type="transmembrane region" description="Helical" evidence="7">
    <location>
        <begin position="438"/>
        <end position="455"/>
    </location>
</feature>
<feature type="transmembrane region" description="Helical" evidence="7">
    <location>
        <begin position="21"/>
        <end position="41"/>
    </location>
</feature>
<comment type="caution">
    <text evidence="8">The sequence shown here is derived from an EMBL/GenBank/DDBJ whole genome shotgun (WGS) entry which is preliminary data.</text>
</comment>
<evidence type="ECO:0000256" key="4">
    <source>
        <dbReference type="ARBA" id="ARBA00022692"/>
    </source>
</evidence>
<accession>A0A0D7LSC0</accession>
<gene>
    <name evidence="8" type="ORF">I9Y29_003587</name>
</gene>
<evidence type="ECO:0000256" key="5">
    <source>
        <dbReference type="ARBA" id="ARBA00022989"/>
    </source>
</evidence>
<dbReference type="GO" id="GO:0022857">
    <property type="term" value="F:transmembrane transporter activity"/>
    <property type="evidence" value="ECO:0007669"/>
    <property type="project" value="InterPro"/>
</dbReference>
<reference evidence="8" key="2">
    <citation type="submission" date="2020-09" db="EMBL/GenBank/DDBJ databases">
        <authorList>
            <consortium name="NCBI Pathogen Detection Project"/>
        </authorList>
    </citation>
    <scope>NUCLEOTIDE SEQUENCE</scope>
    <source>
        <strain evidence="8">O50</strain>
    </source>
</reference>
<feature type="transmembrane region" description="Helical" evidence="7">
    <location>
        <begin position="386"/>
        <end position="405"/>
    </location>
</feature>
<dbReference type="Pfam" id="PF04632">
    <property type="entry name" value="FUSC"/>
    <property type="match status" value="1"/>
</dbReference>
<evidence type="ECO:0000256" key="3">
    <source>
        <dbReference type="ARBA" id="ARBA00022475"/>
    </source>
</evidence>
<feature type="transmembrane region" description="Helical" evidence="7">
    <location>
        <begin position="47"/>
        <end position="65"/>
    </location>
</feature>
<keyword evidence="4 7" id="KW-0812">Transmembrane</keyword>
<keyword evidence="5 7" id="KW-1133">Transmembrane helix</keyword>
<dbReference type="AlphaFoldDB" id="A0A0D7LSC0"/>
<feature type="transmembrane region" description="Helical" evidence="7">
    <location>
        <begin position="157"/>
        <end position="183"/>
    </location>
</feature>
<dbReference type="Proteomes" id="UP000855471">
    <property type="component" value="Unassembled WGS sequence"/>
</dbReference>
<feature type="transmembrane region" description="Helical" evidence="7">
    <location>
        <begin position="494"/>
        <end position="511"/>
    </location>
</feature>
<evidence type="ECO:0000256" key="2">
    <source>
        <dbReference type="ARBA" id="ARBA00022448"/>
    </source>
</evidence>
<keyword evidence="3" id="KW-1003">Cell membrane</keyword>
<reference evidence="8" key="1">
    <citation type="journal article" date="2018" name="Genome Biol.">
        <title>SKESA: strategic k-mer extension for scrupulous assemblies.</title>
        <authorList>
            <person name="Souvorov A."/>
            <person name="Agarwala R."/>
            <person name="Lipman D.J."/>
        </authorList>
    </citation>
    <scope>NUCLEOTIDE SEQUENCE</scope>
    <source>
        <strain evidence="8">O50</strain>
    </source>
</reference>
<name>A0A0D7LSC0_CITFR</name>
<feature type="transmembrane region" description="Helical" evidence="7">
    <location>
        <begin position="72"/>
        <end position="88"/>
    </location>
</feature>
<dbReference type="PANTHER" id="PTHR30509">
    <property type="entry name" value="P-HYDROXYBENZOIC ACID EFFLUX PUMP SUBUNIT-RELATED"/>
    <property type="match status" value="1"/>
</dbReference>
<keyword evidence="2" id="KW-0813">Transport</keyword>
<keyword evidence="6 7" id="KW-0472">Membrane</keyword>
<dbReference type="InterPro" id="IPR006726">
    <property type="entry name" value="PHBA_efflux_AaeB/fusaric-R"/>
</dbReference>
<sequence>MKLPRLTPGNLPWFKATAAQWRYALRNTIAMCLALTFAYYLNLDEPYWAMTSAAVVSFPTVGGVISKSLGRVAGSLLGATAALIIAGHTLNEPWLFLLSMSVWIGFCTWACAHFTNNVAYAFQLAGYTAAIIAFPMVNTVEITQLWDIAQARVCEVIVGILCGGVMMMILPSTSDGITLLTALKNMHSRLLEHASLLWQPETTDAIRTAHEGVIGQILTMNLLRIQAFWSHYRFRRQNALLNSLLHQQLRMTSVISSLRRMLLNWPNPPSNTREIIEQLLSELIKSNANSYTVARIIAPLRPVDARDYRHVAFWQRLRYFCRLYLRSSHYLHLLENGVTAERINIVRTPGLARHTDNAEAIWSGLRTFCTLMLIGAWSIGAQWESGSGALTLAAISSVLYSAVATPFKSLSLLMRTLVLLSLFSFVVKFGLMVQISDLWQFILFLFPLLATMQLLKLQMPALAGLWGQLIVFMGSFIAVTNPPVYDFADFLNDNMAKITGVALSWLAFAILRPGSDARKSRRHIRALRRDFVDQLSRHPSLSENEFESLTYHHVSQLSSSQDALARRWLLRWGVVLLNCSHVVWQLRTWEARSDPLARVRDVCISLLRDVMSERGVQQRPLNATLSELQRICDTLAHHHQPAAQELSALVWRLHCSLSQLEQAPPPGTLSS</sequence>
<evidence type="ECO:0000256" key="7">
    <source>
        <dbReference type="SAM" id="Phobius"/>
    </source>
</evidence>
<feature type="transmembrane region" description="Helical" evidence="7">
    <location>
        <begin position="94"/>
        <end position="112"/>
    </location>
</feature>
<feature type="transmembrane region" description="Helical" evidence="7">
    <location>
        <begin position="412"/>
        <end position="432"/>
    </location>
</feature>